<gene>
    <name evidence="3" type="ORF">I9W82_004707</name>
</gene>
<evidence type="ECO:0000256" key="1">
    <source>
        <dbReference type="SAM" id="Coils"/>
    </source>
</evidence>
<sequence length="556" mass="62573">MIDTHEFNHGSPFKQTHNESTNTYNLTNTTQDLIKFQLQEQYRSALNVTSEVNIQDPSSSTQNSYPFQDPFNQRLQSSAALYPSLTNNVPSLSSTPTNTDVDEEGDTISLDAFLHSSKPNYMNLKILVENAAFDSSQLAKESILPIHEIQKLKQKVEEKLELQQYLLSKIALSQQFINEVVYKEDVENETLLRVIKTVSSLQSQLISNNEQLDDAREKVNNHNLSCMLLGYIEDVKRSRLHDQQQSEAYSDDQMAKYSNSVTSSPARQQQHNHLSPKLFESLSAHIASIAVQRNVTLAPPPTSNEVNVEAKVHWLQQCIDAILLKPATSQSTEDTSSIANHSMSEKSISTSPSSEHKTLSEYKTALADLKFSYQYLAKEYELSRLSSSKLIQDYRKKIDKLEKERGVTDSPSHLSSFSTTTSPSHSISLENKDKEISKLRKELHLLKVDNIGVSKHSSIATSLKYNSGDFSSPTVGKGSGTSDDDDVTSQISSVASKNPITTASGVSNGILRSEFKKIVSEMQDFYEQELAEERMLRRRLEENYNQMKNNNNNKKK</sequence>
<dbReference type="RefSeq" id="XP_067546190.1">
    <property type="nucleotide sequence ID" value="XM_067693806.1"/>
</dbReference>
<feature type="region of interest" description="Disordered" evidence="2">
    <location>
        <begin position="242"/>
        <end position="273"/>
    </location>
</feature>
<evidence type="ECO:0000313" key="4">
    <source>
        <dbReference type="Proteomes" id="UP000669133"/>
    </source>
</evidence>
<feature type="region of interest" description="Disordered" evidence="2">
    <location>
        <begin position="402"/>
        <end position="431"/>
    </location>
</feature>
<protein>
    <submittedName>
        <fullName evidence="3">PEA2</fullName>
    </submittedName>
</protein>
<dbReference type="EMBL" id="JAEOAQ010000007">
    <property type="protein sequence ID" value="KAG5417074.1"/>
    <property type="molecule type" value="Genomic_DNA"/>
</dbReference>
<dbReference type="Proteomes" id="UP000669133">
    <property type="component" value="Unassembled WGS sequence"/>
</dbReference>
<organism evidence="3 4">
    <name type="scientific">Candida metapsilosis</name>
    <dbReference type="NCBI Taxonomy" id="273372"/>
    <lineage>
        <taxon>Eukaryota</taxon>
        <taxon>Fungi</taxon>
        <taxon>Dikarya</taxon>
        <taxon>Ascomycota</taxon>
        <taxon>Saccharomycotina</taxon>
        <taxon>Pichiomycetes</taxon>
        <taxon>Debaryomycetaceae</taxon>
        <taxon>Candida/Lodderomyces clade</taxon>
        <taxon>Candida</taxon>
    </lineage>
</organism>
<reference evidence="3 4" key="1">
    <citation type="submission" date="2020-12" db="EMBL/GenBank/DDBJ databases">
        <title>Effect of drift, selection, and recombination on the evolution of hybrid genomes in Candida yeast pathogens.</title>
        <authorList>
            <person name="Mixao V."/>
            <person name="Ksiezopolska E."/>
            <person name="Saus E."/>
            <person name="Boekhout T."/>
            <person name="Gacser A."/>
            <person name="Gabaldon T."/>
        </authorList>
    </citation>
    <scope>NUCLEOTIDE SEQUENCE [LARGE SCALE GENOMIC DNA]</scope>
    <source>
        <strain evidence="3 4">BP57</strain>
    </source>
</reference>
<feature type="compositionally biased region" description="Low complexity" evidence="2">
    <location>
        <begin position="410"/>
        <end position="429"/>
    </location>
</feature>
<dbReference type="GeneID" id="93653336"/>
<feature type="coiled-coil region" evidence="1">
    <location>
        <begin position="523"/>
        <end position="550"/>
    </location>
</feature>
<evidence type="ECO:0000256" key="2">
    <source>
        <dbReference type="SAM" id="MobiDB-lite"/>
    </source>
</evidence>
<proteinExistence type="predicted"/>
<feature type="region of interest" description="Disordered" evidence="2">
    <location>
        <begin position="1"/>
        <end position="21"/>
    </location>
</feature>
<accession>A0A8H7ZB85</accession>
<keyword evidence="1" id="KW-0175">Coiled coil</keyword>
<feature type="region of interest" description="Disordered" evidence="2">
    <location>
        <begin position="333"/>
        <end position="356"/>
    </location>
</feature>
<feature type="compositionally biased region" description="Polar residues" evidence="2">
    <location>
        <begin position="256"/>
        <end position="273"/>
    </location>
</feature>
<name>A0A8H7ZB85_9ASCO</name>
<evidence type="ECO:0000313" key="3">
    <source>
        <dbReference type="EMBL" id="KAG5417074.1"/>
    </source>
</evidence>
<dbReference type="AlphaFoldDB" id="A0A8H7ZB85"/>
<feature type="region of interest" description="Disordered" evidence="2">
    <location>
        <begin position="470"/>
        <end position="489"/>
    </location>
</feature>
<comment type="caution">
    <text evidence="3">The sequence shown here is derived from an EMBL/GenBank/DDBJ whole genome shotgun (WGS) entry which is preliminary data.</text>
</comment>
<dbReference type="OrthoDB" id="3996692at2759"/>
<keyword evidence="4" id="KW-1185">Reference proteome</keyword>